<comment type="caution">
    <text evidence="1">The sequence shown here is derived from an EMBL/GenBank/DDBJ whole genome shotgun (WGS) entry which is preliminary data.</text>
</comment>
<dbReference type="AlphaFoldDB" id="A0A5B2V1B2"/>
<accession>A0A5B2V1B2</accession>
<evidence type="ECO:0000313" key="2">
    <source>
        <dbReference type="Proteomes" id="UP000325296"/>
    </source>
</evidence>
<evidence type="ECO:0000313" key="1">
    <source>
        <dbReference type="EMBL" id="KAA2232548.1"/>
    </source>
</evidence>
<name>A0A5B2V1B2_9PSED</name>
<gene>
    <name evidence="1" type="ORF">F1720_03085</name>
</gene>
<proteinExistence type="predicted"/>
<dbReference type="Proteomes" id="UP000325296">
    <property type="component" value="Unassembled WGS sequence"/>
</dbReference>
<reference evidence="1 2" key="1">
    <citation type="submission" date="2019-09" db="EMBL/GenBank/DDBJ databases">
        <title>Draft genome sequence of Pseudomonas brenneri CCUG 51514(T).</title>
        <authorList>
            <person name="Tunovic T."/>
            <person name="Pineiro-Iglesias B."/>
            <person name="Unosson C."/>
            <person name="Inganas E."/>
            <person name="Ohlen M."/>
            <person name="Cardew S."/>
            <person name="Jensie-Markopoulos S."/>
            <person name="Salva-Serra F."/>
            <person name="Jaen-Luchoro D."/>
            <person name="Svensson-Stadler L."/>
            <person name="Chun J."/>
            <person name="Moore E."/>
        </authorList>
    </citation>
    <scope>NUCLEOTIDE SEQUENCE [LARGE SCALE GENOMIC DNA]</scope>
    <source>
        <strain evidence="1 2">CCUG 51514</strain>
    </source>
</reference>
<protein>
    <submittedName>
        <fullName evidence="1">Uncharacterized protein</fullName>
    </submittedName>
</protein>
<sequence length="64" mass="7158">MLAKSVNDNAPYLSQRGALTFFASKLAPTETPNFSVRCQPCYAADFLRHCIVIFLSYRIARVCA</sequence>
<organism evidence="1 2">
    <name type="scientific">Pseudomonas brenneri</name>
    <dbReference type="NCBI Taxonomy" id="129817"/>
    <lineage>
        <taxon>Bacteria</taxon>
        <taxon>Pseudomonadati</taxon>
        <taxon>Pseudomonadota</taxon>
        <taxon>Gammaproteobacteria</taxon>
        <taxon>Pseudomonadales</taxon>
        <taxon>Pseudomonadaceae</taxon>
        <taxon>Pseudomonas</taxon>
    </lineage>
</organism>
<dbReference type="EMBL" id="VUOL01000002">
    <property type="protein sequence ID" value="KAA2232548.1"/>
    <property type="molecule type" value="Genomic_DNA"/>
</dbReference>